<keyword evidence="1" id="KW-0560">Oxidoreductase</keyword>
<sequence>MADVIVLGAGMVGVTSALALQARGRSVLLIDRREPGRETSYGNAGIIQAEAVEPYAMPRDLATLFQIALNRDNSVRYSLRAVPGVAASLARYFWHSAPNRHRAISAAYSKLAERATTDHAPLIAAAGADNQIKREGFRQAYRSEAAFDAAWTEAERLQRDYGVGARRISGPDLAAAEPVLMRPLAGAVHWTDSWTSSNPGGLVTAYAELFERRGGTIATGDAMSLRPDGKGWRVETTDGPVSAQAAVVALGPWSPDLLGPFGYRIHMVKKRGYHAHYACEPSLNLPLMDVANGAVLSPMKDGLRIATGAELTAMGAPSAPRQLAVAETAVRELLPLGNRVEDTPWHGTRPCLPDMLPLVGEAPRHPGLWMNFGHGHQGFTLGPTTAALLADAMDGAEDRLARMLAPARLSSA</sequence>
<evidence type="ECO:0000313" key="4">
    <source>
        <dbReference type="Proteomes" id="UP000678276"/>
    </source>
</evidence>
<protein>
    <submittedName>
        <fullName evidence="3">FAD-binding oxidoreductase</fullName>
    </submittedName>
</protein>
<dbReference type="Gene3D" id="3.50.50.60">
    <property type="entry name" value="FAD/NAD(P)-binding domain"/>
    <property type="match status" value="1"/>
</dbReference>
<reference evidence="3 4" key="1">
    <citation type="submission" date="2021-04" db="EMBL/GenBank/DDBJ databases">
        <title>Whole genome sequence of Jiella sp. KSK16Y-1.</title>
        <authorList>
            <person name="Tuo L."/>
        </authorList>
    </citation>
    <scope>NUCLEOTIDE SEQUENCE [LARGE SCALE GENOMIC DNA]</scope>
    <source>
        <strain evidence="3 4">KSK16Y-1</strain>
    </source>
</reference>
<gene>
    <name evidence="3" type="ORF">J6595_05845</name>
</gene>
<evidence type="ECO:0000259" key="2">
    <source>
        <dbReference type="Pfam" id="PF01266"/>
    </source>
</evidence>
<dbReference type="EMBL" id="JAGJCF010000003">
    <property type="protein sequence ID" value="MBP0615096.1"/>
    <property type="molecule type" value="Genomic_DNA"/>
</dbReference>
<evidence type="ECO:0000256" key="1">
    <source>
        <dbReference type="ARBA" id="ARBA00023002"/>
    </source>
</evidence>
<dbReference type="Pfam" id="PF01266">
    <property type="entry name" value="DAO"/>
    <property type="match status" value="1"/>
</dbReference>
<feature type="domain" description="FAD dependent oxidoreductase" evidence="2">
    <location>
        <begin position="3"/>
        <end position="391"/>
    </location>
</feature>
<dbReference type="PANTHER" id="PTHR13847">
    <property type="entry name" value="SARCOSINE DEHYDROGENASE-RELATED"/>
    <property type="match status" value="1"/>
</dbReference>
<proteinExistence type="predicted"/>
<organism evidence="3 4">
    <name type="scientific">Jiella mangrovi</name>
    <dbReference type="NCBI Taxonomy" id="2821407"/>
    <lineage>
        <taxon>Bacteria</taxon>
        <taxon>Pseudomonadati</taxon>
        <taxon>Pseudomonadota</taxon>
        <taxon>Alphaproteobacteria</taxon>
        <taxon>Hyphomicrobiales</taxon>
        <taxon>Aurantimonadaceae</taxon>
        <taxon>Jiella</taxon>
    </lineage>
</organism>
<accession>A0ABS4BFY6</accession>
<comment type="caution">
    <text evidence="3">The sequence shown here is derived from an EMBL/GenBank/DDBJ whole genome shotgun (WGS) entry which is preliminary data.</text>
</comment>
<dbReference type="Proteomes" id="UP000678276">
    <property type="component" value="Unassembled WGS sequence"/>
</dbReference>
<name>A0ABS4BFY6_9HYPH</name>
<evidence type="ECO:0000313" key="3">
    <source>
        <dbReference type="EMBL" id="MBP0615096.1"/>
    </source>
</evidence>
<dbReference type="Gene3D" id="3.30.9.10">
    <property type="entry name" value="D-Amino Acid Oxidase, subunit A, domain 2"/>
    <property type="match status" value="1"/>
</dbReference>
<dbReference type="InterPro" id="IPR036188">
    <property type="entry name" value="FAD/NAD-bd_sf"/>
</dbReference>
<dbReference type="SUPFAM" id="SSF51905">
    <property type="entry name" value="FAD/NAD(P)-binding domain"/>
    <property type="match status" value="1"/>
</dbReference>
<dbReference type="PANTHER" id="PTHR13847:SF289">
    <property type="entry name" value="GLYCINE OXIDASE"/>
    <property type="match status" value="1"/>
</dbReference>
<dbReference type="InterPro" id="IPR006076">
    <property type="entry name" value="FAD-dep_OxRdtase"/>
</dbReference>
<keyword evidence="4" id="KW-1185">Reference proteome</keyword>
<dbReference type="RefSeq" id="WP_209593521.1">
    <property type="nucleotide sequence ID" value="NZ_JAGJCF010000003.1"/>
</dbReference>